<protein>
    <submittedName>
        <fullName evidence="2">Uncharacterized protein</fullName>
    </submittedName>
</protein>
<accession>A0A8J6NCQ6</accession>
<feature type="region of interest" description="Disordered" evidence="1">
    <location>
        <begin position="223"/>
        <end position="246"/>
    </location>
</feature>
<dbReference type="AlphaFoldDB" id="A0A8J6NCQ6"/>
<feature type="region of interest" description="Disordered" evidence="1">
    <location>
        <begin position="173"/>
        <end position="200"/>
    </location>
</feature>
<dbReference type="Proteomes" id="UP000614424">
    <property type="component" value="Unassembled WGS sequence"/>
</dbReference>
<evidence type="ECO:0000256" key="1">
    <source>
        <dbReference type="SAM" id="MobiDB-lite"/>
    </source>
</evidence>
<gene>
    <name evidence="2" type="ORF">H8E41_02785</name>
</gene>
<name>A0A8J6NCQ6_9BACT</name>
<evidence type="ECO:0000313" key="3">
    <source>
        <dbReference type="Proteomes" id="UP000614424"/>
    </source>
</evidence>
<proteinExistence type="predicted"/>
<comment type="caution">
    <text evidence="2">The sequence shown here is derived from an EMBL/GenBank/DDBJ whole genome shotgun (WGS) entry which is preliminary data.</text>
</comment>
<evidence type="ECO:0000313" key="2">
    <source>
        <dbReference type="EMBL" id="MBC8316802.1"/>
    </source>
</evidence>
<sequence>MSSLNVSDGAEAIQELKAAIQTIEWEITDKAIETLIDAIGPLREKWAGQKAFLVCLQIIGTLGGYLKTARQKAHPDTTKLLHSVFDTLDLVVTDSTMSDKEKTEKVRVEVAKYNELKVKIAAPPTPAPVKEVPKGESDFEAPAGQSETIKTLMEDRDKTAEEPFNDLYKEMVKDEQKPAPSSAPAMPSPQKPAGGDEKEVVLDRIDDEIFPEADQLIDDFFAEDEDEPEISPVVEEAAPGEETPEGEEIVEFTLTRVPEEEEAEKEAAADEEFRSQIEAEIALRLDFEGQEEDAAEIETEPVIVDKEPEAPSPEAVSPDLDAIIDSFASELAAALTAQIKKRVEEEIKQLRSALSEEKKNDTVK</sequence>
<feature type="region of interest" description="Disordered" evidence="1">
    <location>
        <begin position="124"/>
        <end position="148"/>
    </location>
</feature>
<dbReference type="EMBL" id="JACNJZ010000055">
    <property type="protein sequence ID" value="MBC8316802.1"/>
    <property type="molecule type" value="Genomic_DNA"/>
</dbReference>
<reference evidence="2 3" key="1">
    <citation type="submission" date="2020-08" db="EMBL/GenBank/DDBJ databases">
        <title>Bridging the membrane lipid divide: bacteria of the FCB group superphylum have the potential to synthesize archaeal ether lipids.</title>
        <authorList>
            <person name="Villanueva L."/>
            <person name="Von Meijenfeldt F.A.B."/>
            <person name="Westbye A.B."/>
            <person name="Yadav S."/>
            <person name="Hopmans E.C."/>
            <person name="Dutilh B.E."/>
            <person name="Sinninghe Damste J.S."/>
        </authorList>
    </citation>
    <scope>NUCLEOTIDE SEQUENCE [LARGE SCALE GENOMIC DNA]</scope>
    <source>
        <strain evidence="2">NIOZ-UU47</strain>
    </source>
</reference>
<organism evidence="2 3">
    <name type="scientific">Candidatus Desulfobia pelagia</name>
    <dbReference type="NCBI Taxonomy" id="2841692"/>
    <lineage>
        <taxon>Bacteria</taxon>
        <taxon>Pseudomonadati</taxon>
        <taxon>Thermodesulfobacteriota</taxon>
        <taxon>Desulfobulbia</taxon>
        <taxon>Desulfobulbales</taxon>
        <taxon>Desulfobulbaceae</taxon>
        <taxon>Candidatus Desulfobia</taxon>
    </lineage>
</organism>